<reference evidence="2" key="1">
    <citation type="journal article" date="2014" name="Microb. Cell Fact.">
        <title>Exploiting Issatchenkia orientalis SD108 for succinic acid production.</title>
        <authorList>
            <person name="Xiao H."/>
            <person name="Shao Z."/>
            <person name="Jiang Y."/>
            <person name="Dole S."/>
            <person name="Zhao H."/>
        </authorList>
    </citation>
    <scope>NUCLEOTIDE SEQUENCE [LARGE SCALE GENOMIC DNA]</scope>
    <source>
        <strain evidence="2">SD108</strain>
    </source>
</reference>
<comment type="caution">
    <text evidence="1">The sequence shown here is derived from an EMBL/GenBank/DDBJ whole genome shotgun (WGS) entry which is preliminary data.</text>
</comment>
<sequence length="99" mass="11101">MYINSNLNELLEISYFHTGFNSGSSNRKCLFKQLASICTRKVANISLLITPRYRVRNQPFLKWADYYIPSCTSTGLSLVNGYNTIFPRLQGSPEGGGEG</sequence>
<organism evidence="1 2">
    <name type="scientific">Pichia kudriavzevii</name>
    <name type="common">Yeast</name>
    <name type="synonym">Issatchenkia orientalis</name>
    <dbReference type="NCBI Taxonomy" id="4909"/>
    <lineage>
        <taxon>Eukaryota</taxon>
        <taxon>Fungi</taxon>
        <taxon>Dikarya</taxon>
        <taxon>Ascomycota</taxon>
        <taxon>Saccharomycotina</taxon>
        <taxon>Pichiomycetes</taxon>
        <taxon>Pichiales</taxon>
        <taxon>Pichiaceae</taxon>
        <taxon>Pichia</taxon>
    </lineage>
</organism>
<dbReference type="Proteomes" id="UP000029867">
    <property type="component" value="Unassembled WGS sequence"/>
</dbReference>
<dbReference type="HOGENOM" id="CLU_181677_0_0_1"/>
<name>A0A099NTP0_PICKU</name>
<proteinExistence type="predicted"/>
<protein>
    <submittedName>
        <fullName evidence="1">Uncharacterized protein</fullName>
    </submittedName>
</protein>
<dbReference type="AlphaFoldDB" id="A0A099NTP0"/>
<accession>A0A099NTP0</accession>
<evidence type="ECO:0000313" key="1">
    <source>
        <dbReference type="EMBL" id="KGK35251.1"/>
    </source>
</evidence>
<evidence type="ECO:0000313" key="2">
    <source>
        <dbReference type="Proteomes" id="UP000029867"/>
    </source>
</evidence>
<gene>
    <name evidence="1" type="ORF">JL09_g5599</name>
</gene>
<dbReference type="EMBL" id="JQFK01000822">
    <property type="protein sequence ID" value="KGK35251.1"/>
    <property type="molecule type" value="Genomic_DNA"/>
</dbReference>